<feature type="domain" description="Cytidyltransferase-like" evidence="1">
    <location>
        <begin position="9"/>
        <end position="44"/>
    </location>
</feature>
<dbReference type="InterPro" id="IPR014729">
    <property type="entry name" value="Rossmann-like_a/b/a_fold"/>
</dbReference>
<name>A0A383D3N0_9ZZZZ</name>
<dbReference type="Pfam" id="PF01467">
    <property type="entry name" value="CTP_transf_like"/>
    <property type="match status" value="1"/>
</dbReference>
<proteinExistence type="predicted"/>
<dbReference type="EMBL" id="UINC01213883">
    <property type="protein sequence ID" value="SVE38863.1"/>
    <property type="molecule type" value="Genomic_DNA"/>
</dbReference>
<feature type="non-terminal residue" evidence="2">
    <location>
        <position position="51"/>
    </location>
</feature>
<dbReference type="NCBIfam" id="TIGR00125">
    <property type="entry name" value="cyt_tran_rel"/>
    <property type="match status" value="1"/>
</dbReference>
<dbReference type="InterPro" id="IPR004821">
    <property type="entry name" value="Cyt_trans-like"/>
</dbReference>
<accession>A0A383D3N0</accession>
<sequence length="51" mass="5628">MDGIESVVVSGGFDPIHVGHLRMFKEASELAPKLIVIVNNDNFLIEKKGYV</sequence>
<dbReference type="Gene3D" id="3.40.50.620">
    <property type="entry name" value="HUPs"/>
    <property type="match status" value="1"/>
</dbReference>
<reference evidence="2" key="1">
    <citation type="submission" date="2018-05" db="EMBL/GenBank/DDBJ databases">
        <authorList>
            <person name="Lanie J.A."/>
            <person name="Ng W.-L."/>
            <person name="Kazmierczak K.M."/>
            <person name="Andrzejewski T.M."/>
            <person name="Davidsen T.M."/>
            <person name="Wayne K.J."/>
            <person name="Tettelin H."/>
            <person name="Glass J.I."/>
            <person name="Rusch D."/>
            <person name="Podicherti R."/>
            <person name="Tsui H.-C.T."/>
            <person name="Winkler M.E."/>
        </authorList>
    </citation>
    <scope>NUCLEOTIDE SEQUENCE</scope>
</reference>
<organism evidence="2">
    <name type="scientific">marine metagenome</name>
    <dbReference type="NCBI Taxonomy" id="408172"/>
    <lineage>
        <taxon>unclassified sequences</taxon>
        <taxon>metagenomes</taxon>
        <taxon>ecological metagenomes</taxon>
    </lineage>
</organism>
<dbReference type="SUPFAM" id="SSF52374">
    <property type="entry name" value="Nucleotidylyl transferase"/>
    <property type="match status" value="1"/>
</dbReference>
<gene>
    <name evidence="2" type="ORF">METZ01_LOCUS491717</name>
</gene>
<evidence type="ECO:0000259" key="1">
    <source>
        <dbReference type="Pfam" id="PF01467"/>
    </source>
</evidence>
<evidence type="ECO:0000313" key="2">
    <source>
        <dbReference type="EMBL" id="SVE38863.1"/>
    </source>
</evidence>
<protein>
    <recommendedName>
        <fullName evidence="1">Cytidyltransferase-like domain-containing protein</fullName>
    </recommendedName>
</protein>
<dbReference type="AlphaFoldDB" id="A0A383D3N0"/>
<dbReference type="GO" id="GO:0003824">
    <property type="term" value="F:catalytic activity"/>
    <property type="evidence" value="ECO:0007669"/>
    <property type="project" value="InterPro"/>
</dbReference>